<dbReference type="InterPro" id="IPR036928">
    <property type="entry name" value="AS_sf"/>
</dbReference>
<sequence length="576" mass="59599">MISKPFSHLLAIVSLLSISGHVSAQSLGFDSREATIANVHHALFTGLSSCRDVVSSFLTRIETYNSKINAIIALNPSALETADALDEALAQGNSTGPLFCIPILLKDNFDFAGLPTTGGNLALASLQPASDAPTVAALQRAGAIVLGKANLHELALEGLSVSSLGGQTVNPYDATRTPGGSSGGSGAAVAASFAVLATGTDTVNSLRSPASANNLFSIRPTRGLLSRAGVMPISYTQDAVGVIARSVEDVAAGLTAMAGVGYDVEGDNATALIPEASVGVDYAAELAAASTSLEGVRFGLLEPFFNRTANPENDPVNEAMDAVVEELEAAGATIVRINDTALFNVTAIMKLDTQRFEYREFMEAYLQNPSHTTTSSDNTSFPHTLAGIYATNDTSSSGTGSTGNGSFLVIPAQYEYVTTALASSTGNATYATVQSGVRNLTLALAATFSAHRVSALLYPEQRNLVVKLGSPSQAGRNGILAALTGSPVVTVPVGFSGETDEAPVGVPIGMEVLGRPWDERALLALGKGVATALGPRARRKSPEWAREFVEAKAYESVPVVRPDRGNIPAAYPVGVL</sequence>
<feature type="domain" description="Amidase" evidence="2">
    <location>
        <begin position="52"/>
        <end position="523"/>
    </location>
</feature>
<dbReference type="AlphaFoldDB" id="A0AA40D2K7"/>
<dbReference type="SUPFAM" id="SSF75304">
    <property type="entry name" value="Amidase signature (AS) enzymes"/>
    <property type="match status" value="1"/>
</dbReference>
<feature type="chain" id="PRO_5041372946" evidence="1">
    <location>
        <begin position="25"/>
        <end position="576"/>
    </location>
</feature>
<dbReference type="InterPro" id="IPR023631">
    <property type="entry name" value="Amidase_dom"/>
</dbReference>
<feature type="signal peptide" evidence="1">
    <location>
        <begin position="1"/>
        <end position="24"/>
    </location>
</feature>
<dbReference type="EMBL" id="JAUJDW010000013">
    <property type="protein sequence ID" value="KAK0659527.1"/>
    <property type="molecule type" value="Genomic_DNA"/>
</dbReference>
<evidence type="ECO:0000313" key="4">
    <source>
        <dbReference type="Proteomes" id="UP001175001"/>
    </source>
</evidence>
<evidence type="ECO:0000256" key="1">
    <source>
        <dbReference type="SAM" id="SignalP"/>
    </source>
</evidence>
<dbReference type="Pfam" id="PF01425">
    <property type="entry name" value="Amidase"/>
    <property type="match status" value="1"/>
</dbReference>
<comment type="caution">
    <text evidence="3">The sequence shown here is derived from an EMBL/GenBank/DDBJ whole genome shotgun (WGS) entry which is preliminary data.</text>
</comment>
<accession>A0AA40D2K7</accession>
<keyword evidence="1" id="KW-0732">Signal</keyword>
<evidence type="ECO:0000259" key="2">
    <source>
        <dbReference type="Pfam" id="PF01425"/>
    </source>
</evidence>
<dbReference type="Gene3D" id="3.90.1300.10">
    <property type="entry name" value="Amidase signature (AS) domain"/>
    <property type="match status" value="1"/>
</dbReference>
<reference evidence="3" key="1">
    <citation type="submission" date="2023-06" db="EMBL/GenBank/DDBJ databases">
        <title>Multi-omics analyses reveal the molecular pathogenesis toolkit of Lasiodiplodia hormozganensis, a cross-kingdom pathogen.</title>
        <authorList>
            <person name="Felix C."/>
            <person name="Meneses R."/>
            <person name="Goncalves M.F.M."/>
            <person name="Tilleman L."/>
            <person name="Duarte A.S."/>
            <person name="Jorrin-Novo J.V."/>
            <person name="Van De Peer Y."/>
            <person name="Deforce D."/>
            <person name="Van Nieuwerburgh F."/>
            <person name="Esteves A.C."/>
            <person name="Alves A."/>
        </authorList>
    </citation>
    <scope>NUCLEOTIDE SEQUENCE</scope>
    <source>
        <strain evidence="3">CBS 339.90</strain>
    </source>
</reference>
<dbReference type="PANTHER" id="PTHR42678">
    <property type="entry name" value="AMIDASE"/>
    <property type="match status" value="1"/>
</dbReference>
<dbReference type="PANTHER" id="PTHR42678:SF5">
    <property type="entry name" value="GLUTAMYL-TRNA(GLN) AMIDOTRANSFERASE SUBUNIT A"/>
    <property type="match status" value="1"/>
</dbReference>
<name>A0AA40D2K7_9PEZI</name>
<organism evidence="3 4">
    <name type="scientific">Lasiodiplodia hormozganensis</name>
    <dbReference type="NCBI Taxonomy" id="869390"/>
    <lineage>
        <taxon>Eukaryota</taxon>
        <taxon>Fungi</taxon>
        <taxon>Dikarya</taxon>
        <taxon>Ascomycota</taxon>
        <taxon>Pezizomycotina</taxon>
        <taxon>Dothideomycetes</taxon>
        <taxon>Dothideomycetes incertae sedis</taxon>
        <taxon>Botryosphaeriales</taxon>
        <taxon>Botryosphaeriaceae</taxon>
        <taxon>Lasiodiplodia</taxon>
    </lineage>
</organism>
<dbReference type="Proteomes" id="UP001175001">
    <property type="component" value="Unassembled WGS sequence"/>
</dbReference>
<protein>
    <submittedName>
        <fullName evidence="3">Glutamyl-tRNA(Gln) amidotransferase subunit A</fullName>
    </submittedName>
</protein>
<proteinExistence type="predicted"/>
<evidence type="ECO:0000313" key="3">
    <source>
        <dbReference type="EMBL" id="KAK0659527.1"/>
    </source>
</evidence>
<keyword evidence="4" id="KW-1185">Reference proteome</keyword>
<gene>
    <name evidence="3" type="primary">gatA_2</name>
    <name evidence="3" type="ORF">DIS24_g3816</name>
</gene>